<keyword evidence="12" id="KW-1185">Reference proteome</keyword>
<evidence type="ECO:0000256" key="1">
    <source>
        <dbReference type="ARBA" id="ARBA00001163"/>
    </source>
</evidence>
<protein>
    <recommendedName>
        <fullName evidence="5">2-oxo-4-hydroxy-4-carboxy-5-ureidoimidazoline decarboxylase</fullName>
        <ecNumber evidence="5">4.1.1.97</ecNumber>
    </recommendedName>
    <alternativeName>
        <fullName evidence="10">Parahox neighbor</fullName>
    </alternativeName>
    <alternativeName>
        <fullName evidence="9">Ureidoimidazoline (2-oxo-4-hydroxy-4-carboxy-5-) decarboxylase</fullName>
    </alternativeName>
</protein>
<dbReference type="InterPro" id="IPR018020">
    <property type="entry name" value="OHCU_decarboxylase"/>
</dbReference>
<evidence type="ECO:0000256" key="2">
    <source>
        <dbReference type="ARBA" id="ARBA00002506"/>
    </source>
</evidence>
<dbReference type="InterPro" id="IPR036778">
    <property type="entry name" value="OHCU_decarboxylase_sf"/>
</dbReference>
<dbReference type="GO" id="GO:0006144">
    <property type="term" value="P:purine nucleobase metabolic process"/>
    <property type="evidence" value="ECO:0007669"/>
    <property type="project" value="UniProtKB-KW"/>
</dbReference>
<keyword evidence="7" id="KW-0210">Decarboxylase</keyword>
<proteinExistence type="inferred from homology"/>
<comment type="similarity">
    <text evidence="4">Belongs to the OHCU decarboxylase family.</text>
</comment>
<evidence type="ECO:0000256" key="6">
    <source>
        <dbReference type="ARBA" id="ARBA00022631"/>
    </source>
</evidence>
<dbReference type="GO" id="GO:0019628">
    <property type="term" value="P:urate catabolic process"/>
    <property type="evidence" value="ECO:0007669"/>
    <property type="project" value="TreeGrafter"/>
</dbReference>
<dbReference type="GO" id="GO:0000255">
    <property type="term" value="P:allantoin metabolic process"/>
    <property type="evidence" value="ECO:0007669"/>
    <property type="project" value="InterPro"/>
</dbReference>
<dbReference type="KEGG" id="pxy:105389511"/>
<dbReference type="EC" id="4.1.1.97" evidence="5"/>
<gene>
    <name evidence="11" type="ORF">PLXY2_LOCUS926</name>
</gene>
<dbReference type="GO" id="GO:0005777">
    <property type="term" value="C:peroxisome"/>
    <property type="evidence" value="ECO:0007669"/>
    <property type="project" value="TreeGrafter"/>
</dbReference>
<comment type="pathway">
    <text evidence="3">Purine metabolism; urate degradation; (S)-allantoin from urate: step 3/3.</text>
</comment>
<dbReference type="Gene3D" id="1.10.3330.10">
    <property type="entry name" value="Oxo-4-hydroxy-4-carboxy-5-ureidoimidazoline decarboxylase"/>
    <property type="match status" value="1"/>
</dbReference>
<dbReference type="PANTHER" id="PTHR43466">
    <property type="entry name" value="2-OXO-4-HYDROXY-4-CARBOXY-5-UREIDOIMIDAZOLINE DECARBOXYLASE-RELATED"/>
    <property type="match status" value="1"/>
</dbReference>
<evidence type="ECO:0000256" key="4">
    <source>
        <dbReference type="ARBA" id="ARBA00005793"/>
    </source>
</evidence>
<dbReference type="PANTHER" id="PTHR43466:SF1">
    <property type="entry name" value="2-OXO-4-HYDROXY-4-CARBOXY-5-UREIDOIMIDAZOLINE DECARBOXYLASE-RELATED"/>
    <property type="match status" value="1"/>
</dbReference>
<dbReference type="SUPFAM" id="SSF158694">
    <property type="entry name" value="UraD-Like"/>
    <property type="match status" value="1"/>
</dbReference>
<comment type="function">
    <text evidence="2">Catalyzes the stereoselective decarboxylation of 2-oxo-4-hydroxy-4-carboxy-5-ureidoimidazoline (OHCU) to (S)-allantoin.</text>
</comment>
<evidence type="ECO:0000256" key="8">
    <source>
        <dbReference type="ARBA" id="ARBA00023239"/>
    </source>
</evidence>
<accession>A0A8S4D693</accession>
<evidence type="ECO:0000256" key="9">
    <source>
        <dbReference type="ARBA" id="ARBA00030624"/>
    </source>
</evidence>
<evidence type="ECO:0000313" key="12">
    <source>
        <dbReference type="Proteomes" id="UP000653454"/>
    </source>
</evidence>
<dbReference type="OrthoDB" id="9970124at2759"/>
<dbReference type="EMBL" id="CAJHNJ030000002">
    <property type="protein sequence ID" value="CAG9091334.1"/>
    <property type="molecule type" value="Genomic_DNA"/>
</dbReference>
<comment type="catalytic activity">
    <reaction evidence="1">
        <text>5-hydroxy-2-oxo-4-ureido-2,5-dihydro-1H-imidazole-5-carboxylate + H(+) = (S)-allantoin + CO2</text>
        <dbReference type="Rhea" id="RHEA:26301"/>
        <dbReference type="ChEBI" id="CHEBI:15378"/>
        <dbReference type="ChEBI" id="CHEBI:15678"/>
        <dbReference type="ChEBI" id="CHEBI:16526"/>
        <dbReference type="ChEBI" id="CHEBI:58639"/>
        <dbReference type="EC" id="4.1.1.97"/>
    </reaction>
</comment>
<comment type="caution">
    <text evidence="11">The sequence shown here is derived from an EMBL/GenBank/DDBJ whole genome shotgun (WGS) entry which is preliminary data.</text>
</comment>
<dbReference type="NCBIfam" id="TIGR03164">
    <property type="entry name" value="UHCUDC"/>
    <property type="match status" value="1"/>
</dbReference>
<keyword evidence="6" id="KW-0659">Purine metabolism</keyword>
<evidence type="ECO:0000256" key="7">
    <source>
        <dbReference type="ARBA" id="ARBA00022793"/>
    </source>
</evidence>
<name>A0A8S4D693_PLUXY</name>
<dbReference type="AlphaFoldDB" id="A0A8S4D693"/>
<sequence length="171" mass="19486">MNSKIDISEVNTIDGEQFEWMFGNVIELCTDASAQVYKDKPFNDVEDLCDKFHSYLDGLSEKGKVVVLNLHPDLAGRLSSAGHLTKESAGEQLSAGLLDLTTEQRDTIHYHNEKYKIKFGFPFIICARENKVQSIIEGLLKRYHNTRQQEIDTAINEVKKICKLRILDIVQ</sequence>
<evidence type="ECO:0000256" key="3">
    <source>
        <dbReference type="ARBA" id="ARBA00004754"/>
    </source>
</evidence>
<organism evidence="11 12">
    <name type="scientific">Plutella xylostella</name>
    <name type="common">Diamondback moth</name>
    <name type="synonym">Plutella maculipennis</name>
    <dbReference type="NCBI Taxonomy" id="51655"/>
    <lineage>
        <taxon>Eukaryota</taxon>
        <taxon>Metazoa</taxon>
        <taxon>Ecdysozoa</taxon>
        <taxon>Arthropoda</taxon>
        <taxon>Hexapoda</taxon>
        <taxon>Insecta</taxon>
        <taxon>Pterygota</taxon>
        <taxon>Neoptera</taxon>
        <taxon>Endopterygota</taxon>
        <taxon>Lepidoptera</taxon>
        <taxon>Glossata</taxon>
        <taxon>Ditrysia</taxon>
        <taxon>Yponomeutoidea</taxon>
        <taxon>Plutellidae</taxon>
        <taxon>Plutella</taxon>
    </lineage>
</organism>
<reference evidence="11" key="1">
    <citation type="submission" date="2020-11" db="EMBL/GenBank/DDBJ databases">
        <authorList>
            <person name="Whiteford S."/>
        </authorList>
    </citation>
    <scope>NUCLEOTIDE SEQUENCE</scope>
</reference>
<dbReference type="InterPro" id="IPR017580">
    <property type="entry name" value="OHCU_decarboxylase-1"/>
</dbReference>
<evidence type="ECO:0000256" key="10">
    <source>
        <dbReference type="ARBA" id="ARBA00032116"/>
    </source>
</evidence>
<dbReference type="GO" id="GO:0051997">
    <property type="term" value="F:2-oxo-4-hydroxy-4-carboxy-5-ureidoimidazoline decarboxylase activity"/>
    <property type="evidence" value="ECO:0007669"/>
    <property type="project" value="UniProtKB-EC"/>
</dbReference>
<dbReference type="Pfam" id="PF09349">
    <property type="entry name" value="OHCU_decarbox"/>
    <property type="match status" value="1"/>
</dbReference>
<dbReference type="Proteomes" id="UP000653454">
    <property type="component" value="Unassembled WGS sequence"/>
</dbReference>
<keyword evidence="8" id="KW-0456">Lyase</keyword>
<evidence type="ECO:0000256" key="5">
    <source>
        <dbReference type="ARBA" id="ARBA00012257"/>
    </source>
</evidence>
<evidence type="ECO:0000313" key="11">
    <source>
        <dbReference type="EMBL" id="CAG9091334.1"/>
    </source>
</evidence>